<comment type="caution">
    <text evidence="1">The sequence shown here is derived from an EMBL/GenBank/DDBJ whole genome shotgun (WGS) entry which is preliminary data.</text>
</comment>
<accession>A0A0F8ZD41</accession>
<evidence type="ECO:0000313" key="1">
    <source>
        <dbReference type="EMBL" id="KKK91688.1"/>
    </source>
</evidence>
<dbReference type="EMBL" id="LAZR01048541">
    <property type="protein sequence ID" value="KKK91688.1"/>
    <property type="molecule type" value="Genomic_DNA"/>
</dbReference>
<protein>
    <submittedName>
        <fullName evidence="1">Uncharacterized protein</fullName>
    </submittedName>
</protein>
<name>A0A0F8ZD41_9ZZZZ</name>
<organism evidence="1">
    <name type="scientific">marine sediment metagenome</name>
    <dbReference type="NCBI Taxonomy" id="412755"/>
    <lineage>
        <taxon>unclassified sequences</taxon>
        <taxon>metagenomes</taxon>
        <taxon>ecological metagenomes</taxon>
    </lineage>
</organism>
<sequence length="69" mass="7512">MKESEVTTPEKTVETKEAPAGTITIHLHEVTQKGTIIDISASGHLFETKHVVTAAAEAINTTIEKLERK</sequence>
<proteinExistence type="predicted"/>
<dbReference type="AlphaFoldDB" id="A0A0F8ZD41"/>
<reference evidence="1" key="1">
    <citation type="journal article" date="2015" name="Nature">
        <title>Complex archaea that bridge the gap between prokaryotes and eukaryotes.</title>
        <authorList>
            <person name="Spang A."/>
            <person name="Saw J.H."/>
            <person name="Jorgensen S.L."/>
            <person name="Zaremba-Niedzwiedzka K."/>
            <person name="Martijn J."/>
            <person name="Lind A.E."/>
            <person name="van Eijk R."/>
            <person name="Schleper C."/>
            <person name="Guy L."/>
            <person name="Ettema T.J."/>
        </authorList>
    </citation>
    <scope>NUCLEOTIDE SEQUENCE</scope>
</reference>
<gene>
    <name evidence="1" type="ORF">LCGC14_2710420</name>
</gene>